<feature type="region of interest" description="Disordered" evidence="1">
    <location>
        <begin position="367"/>
        <end position="389"/>
    </location>
</feature>
<accession>A0A2S7T6B7</accession>
<dbReference type="SUPFAM" id="SSF49373">
    <property type="entry name" value="Invasin/intimin cell-adhesion fragments"/>
    <property type="match status" value="1"/>
</dbReference>
<dbReference type="Gene3D" id="2.60.40.10">
    <property type="entry name" value="Immunoglobulins"/>
    <property type="match status" value="1"/>
</dbReference>
<dbReference type="Pfam" id="PF02368">
    <property type="entry name" value="Big_2"/>
    <property type="match status" value="1"/>
</dbReference>
<dbReference type="Gene3D" id="2.60.40.1080">
    <property type="match status" value="1"/>
</dbReference>
<dbReference type="InterPro" id="IPR003343">
    <property type="entry name" value="Big_2"/>
</dbReference>
<protein>
    <recommendedName>
        <fullName evidence="2">BIG2 domain-containing protein</fullName>
    </recommendedName>
</protein>
<dbReference type="SUPFAM" id="SSF48230">
    <property type="entry name" value="Chondroitin AC/alginate lyase"/>
    <property type="match status" value="1"/>
</dbReference>
<dbReference type="EMBL" id="MQVX01000001">
    <property type="protein sequence ID" value="PQJ15214.1"/>
    <property type="molecule type" value="Genomic_DNA"/>
</dbReference>
<dbReference type="InterPro" id="IPR013783">
    <property type="entry name" value="Ig-like_fold"/>
</dbReference>
<evidence type="ECO:0000259" key="2">
    <source>
        <dbReference type="SMART" id="SM00635"/>
    </source>
</evidence>
<dbReference type="InterPro" id="IPR032179">
    <property type="entry name" value="Cry22Aa_Ig-like"/>
</dbReference>
<feature type="domain" description="BIG2" evidence="2">
    <location>
        <begin position="883"/>
        <end position="960"/>
    </location>
</feature>
<name>A0A2S7T6B7_9FLAO</name>
<evidence type="ECO:0000313" key="3">
    <source>
        <dbReference type="EMBL" id="PQJ15214.1"/>
    </source>
</evidence>
<dbReference type="AlphaFoldDB" id="A0A2S7T6B7"/>
<evidence type="ECO:0000313" key="4">
    <source>
        <dbReference type="Proteomes" id="UP000239366"/>
    </source>
</evidence>
<evidence type="ECO:0000256" key="1">
    <source>
        <dbReference type="SAM" id="MobiDB-lite"/>
    </source>
</evidence>
<dbReference type="Proteomes" id="UP000239366">
    <property type="component" value="Unassembled WGS sequence"/>
</dbReference>
<dbReference type="SMART" id="SM00635">
    <property type="entry name" value="BID_2"/>
    <property type="match status" value="1"/>
</dbReference>
<proteinExistence type="predicted"/>
<reference evidence="4" key="1">
    <citation type="submission" date="2016-11" db="EMBL/GenBank/DDBJ databases">
        <title>Trade-off between light-utilization and light-protection in marine flavobacteria.</title>
        <authorList>
            <person name="Kumagai Y."/>
            <person name="Yoshizawa S."/>
            <person name="Kogure K."/>
        </authorList>
    </citation>
    <scope>NUCLEOTIDE SEQUENCE [LARGE SCALE GENOMIC DNA]</scope>
    <source>
        <strain evidence="4">SG-18</strain>
    </source>
</reference>
<feature type="compositionally biased region" description="Gly residues" evidence="1">
    <location>
        <begin position="375"/>
        <end position="386"/>
    </location>
</feature>
<dbReference type="InterPro" id="IPR008929">
    <property type="entry name" value="Chondroitin_lyas"/>
</dbReference>
<gene>
    <name evidence="3" type="ORF">BST99_05250</name>
</gene>
<keyword evidence="4" id="KW-1185">Reference proteome</keyword>
<sequence length="1186" mass="130843">MEAGLRGMNAGRGDFNLIKDTEVYSQIDNGNPLDYYFYTFGSHTKFLRARAIRNVGSDHSGHGICFNQGGNKSEYADRSMAEDCYVYGTNVHFDGSYGCIVKDTKVITQPYFGGYIQGTQLNYPGGGVIFIEDAEHNLVEGGVVMNSFAFQDSNDGKIPTHTSEASAGQFNTIFGVTLNAVNDIRRNGRAMETNFVWFHPWSGSTLAKNNLFENNVVNGVPEDNDPLILIERPNSNNIFRNNVFNNWDSGLREQEDATLNSNTQFHNNIWNNSTAANNDARENFIYSDGSSNGIPVISLYGSPAIQLEIGDNFEDPGASAFDPEDGNISSQIEVSGSVDTSQEGEYTLRYNVTDSDGNTANEVSRTVTIDTSSDNGGGDDGGGEDNGGLSVYLGNQAMFTPVMIDSIKRRFESGWTSPKANAFNDDFALMIEKSNDFNQNPDINEWDNFTAINGVLTNDSAPTPQFGVRDEIHFAALHAFILRQFPESSQQASILSNKVANKILAYARSQNQPAGLDSEGIFTSPYMFIALRLCKLIDSYYLVEGISNLSNSEKTEIENWFRNWHFFFKQQHDFVNSTIFGPNWINGDYRLTDWVSNPIDPNQLRTNPINGRIANTAQQAGLNNVRAHIADFVHLGGLYFNDSEAKQMSFEWFKMLLRFNHYSDGTSAEMVRANISNQQQGLGYTGINLTAVMKMALSHKVAEINDLAGATNGDEYFEYSTSEGFSSFSTLNGFGGTDTAGGIKSLISIVKNFFDYSRMNGGQGHQPPRVYEGTTVNAAGTLVNFTNGELMDRGSDMNHRPLASILDLYYNDEEVSAAVINDASYGYTQSGLTTGSTGGYPYGLNGAWNTFLGMIYYTNIEGAFDQVGVSDPNDGQNGDDNIEARGITVTPSFLNLNVGDAFQLIADVQPSNASNRDVIWRTSNSNIVQVDNTGLITCISPGNVTIRVISVDQGFEAEAEISVYQNADFPYSITVIGFESQELITTLANNSVLPSYLVEGKEFGILADFDRNDEIASVDFRLEGPLNHQQRQRLFPWSLFGDTGGVVFGREFPLGNYSLNMLIEYENGEVFNELMQFEILEMDPNEDGGDSGNNNNEDDIGYDIALAPNPAISNVQLRFPFVVDEVDLINVYSLSGRKVFSIVKENFVKLDDFSVLLTTESLSRGIYLVTTISLNYGDSYSKLIKM</sequence>
<dbReference type="InterPro" id="IPR008964">
    <property type="entry name" value="Invasin/intimin_cell_adhesion"/>
</dbReference>
<comment type="caution">
    <text evidence="3">The sequence shown here is derived from an EMBL/GenBank/DDBJ whole genome shotgun (WGS) entry which is preliminary data.</text>
</comment>
<dbReference type="RefSeq" id="WP_181044153.1">
    <property type="nucleotide sequence ID" value="NZ_MQVX01000001.1"/>
</dbReference>
<organism evidence="3 4">
    <name type="scientific">Aureicoccus marinus</name>
    <dbReference type="NCBI Taxonomy" id="754435"/>
    <lineage>
        <taxon>Bacteria</taxon>
        <taxon>Pseudomonadati</taxon>
        <taxon>Bacteroidota</taxon>
        <taxon>Flavobacteriia</taxon>
        <taxon>Flavobacteriales</taxon>
        <taxon>Flavobacteriaceae</taxon>
        <taxon>Aureicoccus</taxon>
    </lineage>
</organism>
<dbReference type="Pfam" id="PF16403">
    <property type="entry name" value="Bact_surface_Ig-like"/>
    <property type="match status" value="1"/>
</dbReference>